<name>A0A8S5MPP4_9CAUD</name>
<accession>A0A8S5MPP4</accession>
<evidence type="ECO:0000313" key="1">
    <source>
        <dbReference type="EMBL" id="DAD84254.1"/>
    </source>
</evidence>
<protein>
    <submittedName>
        <fullName evidence="1">Tail collar fiber protein</fullName>
    </submittedName>
</protein>
<organism evidence="1">
    <name type="scientific">Siphoviridae sp. ctaLC6</name>
    <dbReference type="NCBI Taxonomy" id="2826387"/>
    <lineage>
        <taxon>Viruses</taxon>
        <taxon>Duplodnaviria</taxon>
        <taxon>Heunggongvirae</taxon>
        <taxon>Uroviricota</taxon>
        <taxon>Caudoviricetes</taxon>
    </lineage>
</organism>
<dbReference type="EMBL" id="BK014957">
    <property type="protein sequence ID" value="DAD84254.1"/>
    <property type="molecule type" value="Genomic_DNA"/>
</dbReference>
<proteinExistence type="predicted"/>
<reference evidence="1" key="1">
    <citation type="journal article" date="2021" name="Proc. Natl. Acad. Sci. U.S.A.">
        <title>A Catalog of Tens of Thousands of Viruses from Human Metagenomes Reveals Hidden Associations with Chronic Diseases.</title>
        <authorList>
            <person name="Tisza M.J."/>
            <person name="Buck C.B."/>
        </authorList>
    </citation>
    <scope>NUCLEOTIDE SEQUENCE</scope>
    <source>
        <strain evidence="1">CtaLC6</strain>
    </source>
</reference>
<sequence length="422" mass="46009">MKNLAAVAAVSSMIKDDTLLIEVGGSLRRIKLSDLAKSIQTNQLDLSLIAWGTYLKETSDTQWGVCGNQTKWNEFKSSLGRYLLTNDGRMAKLSRSNSAVFEDGTTVDESKGHVMFHTPHRLYYLVKYDASAGCNILWGSTYPISEHYIDHPTFGAYMASIVSDKLVSRSGLGVANNKSISEFFTYAHNNGKNFGLLDYETLKIIPMLVLWESGNSNAQAKFGCGPNGSTNTWDKVNGLVTGATKSLGDNNGKISLAELTGNADACHVNLFGIENPWGWYWMMIQGIYFGNSGNSGQTGSEAFVYKGNRMPSDSEIKAHPVGDYRTFTRNTNSGWILSLVLGDFFDIMPKNVGGNNSANYYCDYSWARSTGQLLLSGGGAWAALDCGSFCVSSSDGFGYRSAIYGVRLAFYGNPTYVNGADL</sequence>